<dbReference type="Proteomes" id="UP000054549">
    <property type="component" value="Unassembled WGS sequence"/>
</dbReference>
<keyword evidence="2" id="KW-1185">Reference proteome</keyword>
<accession>A0A0C2T5R2</accession>
<proteinExistence type="predicted"/>
<dbReference type="HOGENOM" id="CLU_2687254_0_0_1"/>
<dbReference type="AlphaFoldDB" id="A0A0C2T5R2"/>
<protein>
    <submittedName>
        <fullName evidence="1">Uncharacterized protein</fullName>
    </submittedName>
</protein>
<sequence>MFIGTVLTAQRSALGSINHPKNKISVRSGRFVYRIWKEHRVKEHIPPECTIPEANRLGTGEIFCHSFCPLLCSR</sequence>
<gene>
    <name evidence="1" type="ORF">M378DRAFT_19690</name>
</gene>
<reference evidence="1 2" key="1">
    <citation type="submission" date="2014-04" db="EMBL/GenBank/DDBJ databases">
        <title>Evolutionary Origins and Diversification of the Mycorrhizal Mutualists.</title>
        <authorList>
            <consortium name="DOE Joint Genome Institute"/>
            <consortium name="Mycorrhizal Genomics Consortium"/>
            <person name="Kohler A."/>
            <person name="Kuo A."/>
            <person name="Nagy L.G."/>
            <person name="Floudas D."/>
            <person name="Copeland A."/>
            <person name="Barry K.W."/>
            <person name="Cichocki N."/>
            <person name="Veneault-Fourrey C."/>
            <person name="LaButti K."/>
            <person name="Lindquist E.A."/>
            <person name="Lipzen A."/>
            <person name="Lundell T."/>
            <person name="Morin E."/>
            <person name="Murat C."/>
            <person name="Riley R."/>
            <person name="Ohm R."/>
            <person name="Sun H."/>
            <person name="Tunlid A."/>
            <person name="Henrissat B."/>
            <person name="Grigoriev I.V."/>
            <person name="Hibbett D.S."/>
            <person name="Martin F."/>
        </authorList>
    </citation>
    <scope>NUCLEOTIDE SEQUENCE [LARGE SCALE GENOMIC DNA]</scope>
    <source>
        <strain evidence="1 2">Koide BX008</strain>
    </source>
</reference>
<name>A0A0C2T5R2_AMAMK</name>
<dbReference type="InParanoid" id="A0A0C2T5R2"/>
<evidence type="ECO:0000313" key="2">
    <source>
        <dbReference type="Proteomes" id="UP000054549"/>
    </source>
</evidence>
<evidence type="ECO:0000313" key="1">
    <source>
        <dbReference type="EMBL" id="KIL71300.1"/>
    </source>
</evidence>
<organism evidence="1 2">
    <name type="scientific">Amanita muscaria (strain Koide BX008)</name>
    <dbReference type="NCBI Taxonomy" id="946122"/>
    <lineage>
        <taxon>Eukaryota</taxon>
        <taxon>Fungi</taxon>
        <taxon>Dikarya</taxon>
        <taxon>Basidiomycota</taxon>
        <taxon>Agaricomycotina</taxon>
        <taxon>Agaricomycetes</taxon>
        <taxon>Agaricomycetidae</taxon>
        <taxon>Agaricales</taxon>
        <taxon>Pluteineae</taxon>
        <taxon>Amanitaceae</taxon>
        <taxon>Amanita</taxon>
    </lineage>
</organism>
<dbReference type="EMBL" id="KN818222">
    <property type="protein sequence ID" value="KIL71300.1"/>
    <property type="molecule type" value="Genomic_DNA"/>
</dbReference>